<name>V6LU54_9EUKA</name>
<accession>V6LU54</accession>
<dbReference type="AlphaFoldDB" id="V6LU54"/>
<evidence type="ECO:0000313" key="1">
    <source>
        <dbReference type="EMBL" id="EST44329.1"/>
    </source>
</evidence>
<reference evidence="1" key="1">
    <citation type="journal article" date="2014" name="PLoS Genet.">
        <title>The Genome of Spironucleus salmonicida Highlights a Fish Pathogen Adapted to Fluctuating Environments.</title>
        <authorList>
            <person name="Xu F."/>
            <person name="Jerlstrom-Hultqvist J."/>
            <person name="Einarsson E."/>
            <person name="Astvaldsson A."/>
            <person name="Svard S.G."/>
            <person name="Andersson J.O."/>
        </authorList>
    </citation>
    <scope>NUCLEOTIDE SEQUENCE</scope>
</reference>
<sequence length="106" mass="12348">MANCEESSSEDLDFNFSYQQSGELPIPALSQKSIQSINFSLKMQKKSKSCQLSPRNRNVIQQDRSRPTYVDNLKQYNKSFYYEVLASFKNQKKTPVCKLYGSNRFK</sequence>
<proteinExistence type="predicted"/>
<dbReference type="EMBL" id="KI546119">
    <property type="protein sequence ID" value="EST44329.1"/>
    <property type="molecule type" value="Genomic_DNA"/>
</dbReference>
<protein>
    <submittedName>
        <fullName evidence="1">Uncharacterized protein</fullName>
    </submittedName>
</protein>
<organism evidence="1">
    <name type="scientific">Spironucleus salmonicida</name>
    <dbReference type="NCBI Taxonomy" id="348837"/>
    <lineage>
        <taxon>Eukaryota</taxon>
        <taxon>Metamonada</taxon>
        <taxon>Diplomonadida</taxon>
        <taxon>Hexamitidae</taxon>
        <taxon>Hexamitinae</taxon>
        <taxon>Spironucleus</taxon>
    </lineage>
</organism>
<gene>
    <name evidence="1" type="ORF">SS50377_15868</name>
</gene>